<sequence length="125" mass="14641">MEINMVSNVILDILKENSDELKIDSSNFFAQNIPQQYVDVEKTVVLVSEIHDIFTNRASDISTAKDQMIEIQIFYRGDTDDENTQNKINQILEKQYFYQIDSYPYIDPVTGAFSRTMKYEHTEEI</sequence>
<dbReference type="Pfam" id="PF05657">
    <property type="entry name" value="DUF806"/>
    <property type="match status" value="1"/>
</dbReference>
<proteinExistence type="predicted"/>
<dbReference type="InterPro" id="IPR008524">
    <property type="entry name" value="DUF806"/>
</dbReference>
<keyword evidence="2" id="KW-1185">Reference proteome</keyword>
<name>A0ABW9P3Z9_9LACO</name>
<reference evidence="1 2" key="1">
    <citation type="journal article" date="2019" name="Syst. Appl. Microbiol.">
        <title>Polyphasic characterization of two novel Lactobacillus spp. isolated from blown salami packages: Description of Lactobacillus halodurans sp. nov. and Lactobacillus salsicarnum sp. nov.</title>
        <authorList>
            <person name="Schuster J.A."/>
            <person name="Klingl A."/>
            <person name="Vogel R.F."/>
            <person name="Ehrmann M.A."/>
        </authorList>
    </citation>
    <scope>NUCLEOTIDE SEQUENCE [LARGE SCALE GENOMIC DNA]</scope>
    <source>
        <strain evidence="1 2">TMW 1.2098</strain>
    </source>
</reference>
<evidence type="ECO:0000313" key="2">
    <source>
        <dbReference type="Proteomes" id="UP000436655"/>
    </source>
</evidence>
<protein>
    <submittedName>
        <fullName evidence="1">DUF806 family protein</fullName>
    </submittedName>
</protein>
<accession>A0ABW9P3Z9</accession>
<dbReference type="Proteomes" id="UP000436655">
    <property type="component" value="Unassembled WGS sequence"/>
</dbReference>
<dbReference type="EMBL" id="VDFN01000001">
    <property type="protein sequence ID" value="MQS43983.1"/>
    <property type="molecule type" value="Genomic_DNA"/>
</dbReference>
<gene>
    <name evidence="1" type="ORF">FHL03_00635</name>
</gene>
<organism evidence="1 2">
    <name type="scientific">Companilactobacillus mishanensis</name>
    <dbReference type="NCBI Taxonomy" id="2486008"/>
    <lineage>
        <taxon>Bacteria</taxon>
        <taxon>Bacillati</taxon>
        <taxon>Bacillota</taxon>
        <taxon>Bacilli</taxon>
        <taxon>Lactobacillales</taxon>
        <taxon>Lactobacillaceae</taxon>
        <taxon>Companilactobacillus</taxon>
    </lineage>
</organism>
<evidence type="ECO:0000313" key="1">
    <source>
        <dbReference type="EMBL" id="MQS43983.1"/>
    </source>
</evidence>
<comment type="caution">
    <text evidence="1">The sequence shown here is derived from an EMBL/GenBank/DDBJ whole genome shotgun (WGS) entry which is preliminary data.</text>
</comment>